<dbReference type="EMBL" id="JAYMYS010000003">
    <property type="protein sequence ID" value="KAK7401980.1"/>
    <property type="molecule type" value="Genomic_DNA"/>
</dbReference>
<feature type="chain" id="PRO_5043018710" evidence="1">
    <location>
        <begin position="19"/>
        <end position="170"/>
    </location>
</feature>
<name>A0AAN9XQE8_PSOTE</name>
<proteinExistence type="predicted"/>
<dbReference type="Proteomes" id="UP001386955">
    <property type="component" value="Unassembled WGS sequence"/>
</dbReference>
<gene>
    <name evidence="2" type="ORF">VNO78_13895</name>
</gene>
<dbReference type="AlphaFoldDB" id="A0AAN9XQE8"/>
<organism evidence="2 3">
    <name type="scientific">Psophocarpus tetragonolobus</name>
    <name type="common">Winged bean</name>
    <name type="synonym">Dolichos tetragonolobus</name>
    <dbReference type="NCBI Taxonomy" id="3891"/>
    <lineage>
        <taxon>Eukaryota</taxon>
        <taxon>Viridiplantae</taxon>
        <taxon>Streptophyta</taxon>
        <taxon>Embryophyta</taxon>
        <taxon>Tracheophyta</taxon>
        <taxon>Spermatophyta</taxon>
        <taxon>Magnoliopsida</taxon>
        <taxon>eudicotyledons</taxon>
        <taxon>Gunneridae</taxon>
        <taxon>Pentapetalae</taxon>
        <taxon>rosids</taxon>
        <taxon>fabids</taxon>
        <taxon>Fabales</taxon>
        <taxon>Fabaceae</taxon>
        <taxon>Papilionoideae</taxon>
        <taxon>50 kb inversion clade</taxon>
        <taxon>NPAAA clade</taxon>
        <taxon>indigoferoid/millettioid clade</taxon>
        <taxon>Phaseoleae</taxon>
        <taxon>Psophocarpus</taxon>
    </lineage>
</organism>
<sequence>MAFVCTLHLIHIADVVYTCHDQYGQGSKIRTKSNIPLKILTSQTKICTDNDHLFNSCEFSQACPSGSQNLGIEFQKSRSVTARNTRCHALFSEERLHRKCRQWLSTESADNGSLGFPIEGDIVEPGGRFDVGDAGSAATAGAYPGRWLALLHLPPLVHQKAEEDHLFFAM</sequence>
<reference evidence="2 3" key="1">
    <citation type="submission" date="2024-01" db="EMBL/GenBank/DDBJ databases">
        <title>The genomes of 5 underutilized Papilionoideae crops provide insights into root nodulation and disease resistanc.</title>
        <authorList>
            <person name="Jiang F."/>
        </authorList>
    </citation>
    <scope>NUCLEOTIDE SEQUENCE [LARGE SCALE GENOMIC DNA]</scope>
    <source>
        <strain evidence="2">DUOXIRENSHENG_FW03</strain>
        <tissue evidence="2">Leaves</tissue>
    </source>
</reference>
<keyword evidence="3" id="KW-1185">Reference proteome</keyword>
<protein>
    <submittedName>
        <fullName evidence="2">Uncharacterized protein</fullName>
    </submittedName>
</protein>
<evidence type="ECO:0000256" key="1">
    <source>
        <dbReference type="SAM" id="SignalP"/>
    </source>
</evidence>
<keyword evidence="1" id="KW-0732">Signal</keyword>
<evidence type="ECO:0000313" key="2">
    <source>
        <dbReference type="EMBL" id="KAK7401980.1"/>
    </source>
</evidence>
<accession>A0AAN9XQE8</accession>
<evidence type="ECO:0000313" key="3">
    <source>
        <dbReference type="Proteomes" id="UP001386955"/>
    </source>
</evidence>
<feature type="signal peptide" evidence="1">
    <location>
        <begin position="1"/>
        <end position="18"/>
    </location>
</feature>
<comment type="caution">
    <text evidence="2">The sequence shown here is derived from an EMBL/GenBank/DDBJ whole genome shotgun (WGS) entry which is preliminary data.</text>
</comment>